<gene>
    <name evidence="1" type="ORF">NUW58_g310</name>
</gene>
<evidence type="ECO:0000313" key="2">
    <source>
        <dbReference type="Proteomes" id="UP001143856"/>
    </source>
</evidence>
<name>A0ACC1PT28_9PEZI</name>
<evidence type="ECO:0000313" key="1">
    <source>
        <dbReference type="EMBL" id="KAJ2998453.1"/>
    </source>
</evidence>
<dbReference type="Proteomes" id="UP001143856">
    <property type="component" value="Unassembled WGS sequence"/>
</dbReference>
<keyword evidence="2" id="KW-1185">Reference proteome</keyword>
<reference evidence="1" key="1">
    <citation type="submission" date="2022-10" db="EMBL/GenBank/DDBJ databases">
        <title>Genome Sequence of Xylaria curta.</title>
        <authorList>
            <person name="Buettner E."/>
        </authorList>
    </citation>
    <scope>NUCLEOTIDE SEQUENCE</scope>
    <source>
        <strain evidence="1">Babe10</strain>
    </source>
</reference>
<protein>
    <submittedName>
        <fullName evidence="1">Uncharacterized protein</fullName>
    </submittedName>
</protein>
<comment type="caution">
    <text evidence="1">The sequence shown here is derived from an EMBL/GenBank/DDBJ whole genome shotgun (WGS) entry which is preliminary data.</text>
</comment>
<dbReference type="EMBL" id="JAPDGR010000026">
    <property type="protein sequence ID" value="KAJ2998453.1"/>
    <property type="molecule type" value="Genomic_DNA"/>
</dbReference>
<proteinExistence type="predicted"/>
<accession>A0ACC1PT28</accession>
<organism evidence="1 2">
    <name type="scientific">Xylaria curta</name>
    <dbReference type="NCBI Taxonomy" id="42375"/>
    <lineage>
        <taxon>Eukaryota</taxon>
        <taxon>Fungi</taxon>
        <taxon>Dikarya</taxon>
        <taxon>Ascomycota</taxon>
        <taxon>Pezizomycotina</taxon>
        <taxon>Sordariomycetes</taxon>
        <taxon>Xylariomycetidae</taxon>
        <taxon>Xylariales</taxon>
        <taxon>Xylariaceae</taxon>
        <taxon>Xylaria</taxon>
    </lineage>
</organism>
<sequence length="694" mass="77821">MAAITGGAAEIAHSCSICDQVVVNLDDRIQSCILGQLGELKKRAGAEQCELLQQYVSLTKAGPEVNVELRLGRYRNRKDDMRAFVAREGWDEDDEEQSHEVQVFRVYAPANDPSLKALPIQPPGLDIGSERAFEKARQWLKTCRNKHSGCRSSKGNPLPTRVIDVSGEKIHLIDTRAEGLKHEKYVTLSYCWGGPQPVTTTKATLDQHLQVLPAGEFPQTIKDAITVTRALKVNYLWVDAICIVQDDLEDKAVEISRMTDIYNFSYVTISASTASTCSDGFLQTRKLEKTPIRLRAEFSRNKKGSVLLVTDPASDEPIHKRGWTMQEHLLAPRLLIFGSLCMEFRCLGGNERDGGTTLPFNAQQSGMPAMEGRVASVLYTAKYGGVPDARRKSALKRNTFLYRTGLMSLALKITGEQNELEGVVIEQWASIVEAYTQRTLGFLDDRLNAISGIAKKMHRAELGEYLGGLFSYKLLPQLMWSRAEGQTPLPRPSHGYRAPSWSWASIDGQVTFRNRMWNSVKVTASLMEFNIQPMSEMKKYTEYVSGMVRISGDTTALKLVTDPATCELVVPQSHTDLSLTLDAQEFQDVSSLDVYLLQILHDSLEVRGLVLQDNSDGTFRRIGYCELPRYGDATAKLREGWLEKEFFDHLVSQLLLQRCIKLRLLILTTLFLGCYYLLVLLDSDKSLTSLRAEN</sequence>